<feature type="signal peptide" evidence="1">
    <location>
        <begin position="1"/>
        <end position="30"/>
    </location>
</feature>
<name>A0A1T4WM45_9BACT</name>
<dbReference type="STRING" id="48467.SAMN02745166_00446"/>
<dbReference type="Proteomes" id="UP000190774">
    <property type="component" value="Unassembled WGS sequence"/>
</dbReference>
<evidence type="ECO:0000256" key="1">
    <source>
        <dbReference type="SAM" id="SignalP"/>
    </source>
</evidence>
<reference evidence="3" key="1">
    <citation type="submission" date="2017-02" db="EMBL/GenBank/DDBJ databases">
        <authorList>
            <person name="Varghese N."/>
            <person name="Submissions S."/>
        </authorList>
    </citation>
    <scope>NUCLEOTIDE SEQUENCE [LARGE SCALE GENOMIC DNA]</scope>
    <source>
        <strain evidence="3">ATCC 700200</strain>
    </source>
</reference>
<dbReference type="EMBL" id="FUYE01000001">
    <property type="protein sequence ID" value="SKA77948.1"/>
    <property type="molecule type" value="Genomic_DNA"/>
</dbReference>
<sequence>MDPQTHSRRWLRRLSLTSCAALSFISALQAGTPALSGKAPTVPVEAVSWKEHTIAPVANPFFHEDAVIRSEIRPVFVYHNIDDEFLGGGNAQLYAMQIRYAITDRLAFIATQDGYFDIQNDAIANPEGWMDLALGFKYAVIDDEASQFILTPGFTFKIPTGDREVFQGRGGGEWDLFIAAQKGFGDFHLSSNLGVRLPNNTDENSTFLHYSMMADYYTCRWFIPFVAFNAYTVLDDGNNIGLDTEGYDVINFGSSEANGVTQGTLGVGFRSRILNNVDLGFAYEKAIIEPHGLTEDRFTVDVCIRF</sequence>
<keyword evidence="3" id="KW-1185">Reference proteome</keyword>
<gene>
    <name evidence="2" type="ORF">SAMN02745166_00446</name>
</gene>
<accession>A0A1T4WM45</accession>
<organism evidence="2 3">
    <name type="scientific">Prosthecobacter debontii</name>
    <dbReference type="NCBI Taxonomy" id="48467"/>
    <lineage>
        <taxon>Bacteria</taxon>
        <taxon>Pseudomonadati</taxon>
        <taxon>Verrucomicrobiota</taxon>
        <taxon>Verrucomicrobiia</taxon>
        <taxon>Verrucomicrobiales</taxon>
        <taxon>Verrucomicrobiaceae</taxon>
        <taxon>Prosthecobacter</taxon>
    </lineage>
</organism>
<keyword evidence="1" id="KW-0732">Signal</keyword>
<protein>
    <recommendedName>
        <fullName evidence="4">MetA-pathway of phenol degradation</fullName>
    </recommendedName>
</protein>
<dbReference type="AlphaFoldDB" id="A0A1T4WM45"/>
<evidence type="ECO:0000313" key="3">
    <source>
        <dbReference type="Proteomes" id="UP000190774"/>
    </source>
</evidence>
<evidence type="ECO:0000313" key="2">
    <source>
        <dbReference type="EMBL" id="SKA77948.1"/>
    </source>
</evidence>
<feature type="chain" id="PRO_5012978900" description="MetA-pathway of phenol degradation" evidence="1">
    <location>
        <begin position="31"/>
        <end position="306"/>
    </location>
</feature>
<proteinExistence type="predicted"/>
<dbReference type="RefSeq" id="WP_078811649.1">
    <property type="nucleotide sequence ID" value="NZ_FUYE01000001.1"/>
</dbReference>
<evidence type="ECO:0008006" key="4">
    <source>
        <dbReference type="Google" id="ProtNLM"/>
    </source>
</evidence>
<dbReference type="OrthoDB" id="188986at2"/>